<keyword evidence="2" id="KW-1185">Reference proteome</keyword>
<reference evidence="1 2" key="1">
    <citation type="submission" date="2022-06" db="EMBL/GenBank/DDBJ databases">
        <title>Isolation of gut microbiota from human fecal samples.</title>
        <authorList>
            <person name="Pamer E.G."/>
            <person name="Barat B."/>
            <person name="Waligurski E."/>
            <person name="Medina S."/>
            <person name="Paddock L."/>
            <person name="Mostad J."/>
        </authorList>
    </citation>
    <scope>NUCLEOTIDE SEQUENCE [LARGE SCALE GENOMIC DNA]</scope>
    <source>
        <strain evidence="1 2">DFI.9.73</strain>
    </source>
</reference>
<evidence type="ECO:0000313" key="1">
    <source>
        <dbReference type="EMBL" id="MCQ4841752.1"/>
    </source>
</evidence>
<comment type="caution">
    <text evidence="1">The sequence shown here is derived from an EMBL/GenBank/DDBJ whole genome shotgun (WGS) entry which is preliminary data.</text>
</comment>
<protein>
    <recommendedName>
        <fullName evidence="3">BppU N-terminal domain-containing protein</fullName>
    </recommendedName>
</protein>
<accession>A0ABT1S486</accession>
<name>A0ABT1S486_9FIRM</name>
<evidence type="ECO:0008006" key="3">
    <source>
        <dbReference type="Google" id="ProtNLM"/>
    </source>
</evidence>
<dbReference type="Proteomes" id="UP001524473">
    <property type="component" value="Unassembled WGS sequence"/>
</dbReference>
<dbReference type="RefSeq" id="WP_256192444.1">
    <property type="nucleotide sequence ID" value="NZ_JANFZG010000072.1"/>
</dbReference>
<proteinExistence type="predicted"/>
<dbReference type="EMBL" id="JANFZH010000072">
    <property type="protein sequence ID" value="MCQ4841752.1"/>
    <property type="molecule type" value="Genomic_DNA"/>
</dbReference>
<gene>
    <name evidence="1" type="ORF">NE695_17725</name>
</gene>
<sequence>MSYSVSGTTITLTRGDTFVALISITKQDGTPYVPNDGDKVRFAMKAKYEDPEPLVVKDIPIDTLTLTLHPEDTKDLSFGKYVYDIQLTKADGTVDTFITKATIKITEEVD</sequence>
<organism evidence="1 2">
    <name type="scientific">Neglectibacter timonensis</name>
    <dbReference type="NCBI Taxonomy" id="1776382"/>
    <lineage>
        <taxon>Bacteria</taxon>
        <taxon>Bacillati</taxon>
        <taxon>Bacillota</taxon>
        <taxon>Clostridia</taxon>
        <taxon>Eubacteriales</taxon>
        <taxon>Oscillospiraceae</taxon>
        <taxon>Neglectibacter</taxon>
    </lineage>
</organism>
<evidence type="ECO:0000313" key="2">
    <source>
        <dbReference type="Proteomes" id="UP001524473"/>
    </source>
</evidence>